<dbReference type="GeneID" id="76728730"/>
<dbReference type="RefSeq" id="WP_053855107.1">
    <property type="nucleotide sequence ID" value="NZ_ANBS01000055.1"/>
</dbReference>
<dbReference type="EMBL" id="CP062008">
    <property type="protein sequence ID" value="QPG69110.1"/>
    <property type="molecule type" value="Genomic_DNA"/>
</dbReference>
<reference evidence="1 3" key="2">
    <citation type="journal article" date="2019" name="BMC Evol. Biol.">
        <title>Comparative genomics of Mycobacterium mucogenicum and Mycobacterium neoaurum clade members emphasizing tRNA and non-coding RNA.</title>
        <authorList>
            <person name="Behra P.R.K."/>
            <person name="Pettersson B.M.F."/>
            <person name="Das S."/>
            <person name="Dasgupta S."/>
            <person name="Kirsebom L.A."/>
        </authorList>
    </citation>
    <scope>NUCLEOTIDE SEQUENCE [LARGE SCALE GENOMIC DNA]</scope>
    <source>
        <strain evidence="1 3">DSM 44124</strain>
    </source>
</reference>
<evidence type="ECO:0000313" key="2">
    <source>
        <dbReference type="EMBL" id="TLH55633.1"/>
    </source>
</evidence>
<evidence type="ECO:0000313" key="3">
    <source>
        <dbReference type="Proteomes" id="UP000309231"/>
    </source>
</evidence>
<dbReference type="KEGG" id="mmuc:C1S78_027610"/>
<reference evidence="2" key="1">
    <citation type="submission" date="2018-01" db="EMBL/GenBank/DDBJ databases">
        <title>Comparative genomics of Mycobacterium mucogenicum and Mycobacterium neoaurum clade members emphasizing tRNA and non-coding RNA.</title>
        <authorList>
            <person name="Behra P.R.K."/>
            <person name="Pettersson B.M.F."/>
            <person name="Das S."/>
            <person name="Dasgupta S."/>
            <person name="Kirsebom L.A."/>
        </authorList>
    </citation>
    <scope>NUCLEOTIDE SEQUENCE</scope>
    <source>
        <strain evidence="2">DSM 44124</strain>
    </source>
</reference>
<dbReference type="AlphaFoldDB" id="A0A8H2JH08"/>
<dbReference type="EMBL" id="POTL01000001">
    <property type="protein sequence ID" value="TLH55633.1"/>
    <property type="molecule type" value="Genomic_DNA"/>
</dbReference>
<sequence length="127" mass="14069">MRYYHGGVPGLRGGDLIEPTSGTAHLVDGCPTCEARKHGQQLPSDDNDPTMVYVTTDKDYARIYAAGYPLGALYVVEPIGELVDRAHHDSAPSWGCKSARITHVYDPLVRLSPKETRRLMRKFGMPK</sequence>
<gene>
    <name evidence="1" type="ORF">C1S78_027610</name>
    <name evidence="2" type="ORF">C1S78_27560</name>
</gene>
<protein>
    <submittedName>
        <fullName evidence="2">Uncharacterized protein</fullName>
    </submittedName>
</protein>
<dbReference type="Proteomes" id="UP000309231">
    <property type="component" value="Chromosome"/>
</dbReference>
<evidence type="ECO:0000313" key="1">
    <source>
        <dbReference type="EMBL" id="QPG69110.1"/>
    </source>
</evidence>
<keyword evidence="3" id="KW-1185">Reference proteome</keyword>
<name>A0A8H2JH08_MYCMU</name>
<accession>A0A8H2JH08</accession>
<organism evidence="2">
    <name type="scientific">Mycolicibacterium mucogenicum DSM 44124</name>
    <dbReference type="NCBI Taxonomy" id="1226753"/>
    <lineage>
        <taxon>Bacteria</taxon>
        <taxon>Bacillati</taxon>
        <taxon>Actinomycetota</taxon>
        <taxon>Actinomycetes</taxon>
        <taxon>Mycobacteriales</taxon>
        <taxon>Mycobacteriaceae</taxon>
        <taxon>Mycolicibacterium</taxon>
    </lineage>
</organism>
<reference evidence="1 3" key="3">
    <citation type="journal article" date="2019" name="Sci. Rep.">
        <title>Insight into the biology of Mycobacterium mucogenicum and Mycobacterium neoaurum clade members.</title>
        <authorList>
            <person name="Behra P.R.K."/>
            <person name="Pettersson B.M.F."/>
            <person name="Ramesh M."/>
            <person name="Dasgupta S."/>
            <person name="Kirsebom L.A."/>
        </authorList>
    </citation>
    <scope>NUCLEOTIDE SEQUENCE [LARGE SCALE GENOMIC DNA]</scope>
    <source>
        <strain evidence="1 3">DSM 44124</strain>
    </source>
</reference>
<proteinExistence type="predicted"/>